<dbReference type="InterPro" id="IPR001650">
    <property type="entry name" value="Helicase_C-like"/>
</dbReference>
<gene>
    <name evidence="4" type="ORF">EPD60_04020</name>
</gene>
<evidence type="ECO:0000313" key="4">
    <source>
        <dbReference type="EMBL" id="TCJ18675.1"/>
    </source>
</evidence>
<comment type="caution">
    <text evidence="4">The sequence shown here is derived from an EMBL/GenBank/DDBJ whole genome shotgun (WGS) entry which is preliminary data.</text>
</comment>
<dbReference type="Pfam" id="PF00271">
    <property type="entry name" value="Helicase_C"/>
    <property type="match status" value="1"/>
</dbReference>
<accession>A0A4R1BMN5</accession>
<dbReference type="GO" id="GO:0016787">
    <property type="term" value="F:hydrolase activity"/>
    <property type="evidence" value="ECO:0007669"/>
    <property type="project" value="UniProtKB-KW"/>
</dbReference>
<feature type="domain" description="Helicase ATP-binding" evidence="2">
    <location>
        <begin position="514"/>
        <end position="673"/>
    </location>
</feature>
<dbReference type="SMART" id="SM00487">
    <property type="entry name" value="DEXDc"/>
    <property type="match status" value="1"/>
</dbReference>
<sequence>MLPIKDLQELLLHAETPRLPATTAAGERIIVLRHYRFHKKLSIELYEAPLTKEGKLKNPLTPIDPLEAVLQATDPDELRFYAAVSRFQNNSTALAGPADLEALHVVWHNPLRWSFWWHDPEFSEKVVAGSLRPVSKGGVLHDLTLLVTKEEGFYDLRPSLEIGGVVTIMTSVDLQYQYFVRRGESWYLPANFHLLKAVRFFGQYPSGMRLRPADFEQFRRDLLVKLEERITVVYAFARTLAADDARDTGLYTVPERLIYLSALGPYVLITPVMKYGVTEVPVRSRRSVYAPDAKGGLLQLQRDSSAERDFTALLLRQHPHFVEQVDGDLPYFYLHRKRFLDEHWFLDAVAQWQAEGIAVLGFSELKGNKLNAARPQLSVQVRSGINWFNAIIGLRYGRQKAGLQALRRAVRNKERYVALGDGSLGVLPEEWIERFASWFGAAEATGEELRLPKTAFKTVRELFRDEELDEATRHEVSFFESTLLRSGAVPPTPVPAALHADLRHYQKEGFDWLAFLDNQNFGGCLADDMGLGKTVQAIALLLLQKELGRSGPSLVVMPTSLLFNWKEECARFAPGLQVVVLHGTGRAGVLRRLGDYDLVLTTYGTLLSDSQWLQQQEFNLLLLDEAQNIKNPSSLRYEMVSRIRARNRFTLTGTPFENRSLDLYAQLSIACPGLLGTPRAFRALFSIPIDQFKDSRRAADLQQRIAPFVLRRTKEQVAAELPERTEMVLHCPMGEAQRRQYDACAAEFKAWLEGMPSEELENHPMHVLRGLTKLRLICNSPLLSGDEDVEGDASSKIAQLLDHLENSAAGHKVLVFSQFVSMLALIRKEFDARGIGYSWLTGATRDREGAVRRFRGEPGVQVFLVSLKAGGTGLNLTEADYVYLVDPWWNPAVEQQAIDRAHRIGQTKKVVALRLICPDTIEEKMMKLQEEKRALGSQLVKSDSAFMPSFTREEWLRLLA</sequence>
<dbReference type="EMBL" id="SJZI01000004">
    <property type="protein sequence ID" value="TCJ18675.1"/>
    <property type="molecule type" value="Genomic_DNA"/>
</dbReference>
<keyword evidence="1" id="KW-0378">Hydrolase</keyword>
<keyword evidence="4" id="KW-0547">Nucleotide-binding</keyword>
<protein>
    <submittedName>
        <fullName evidence="4">DEAD/DEAH box helicase</fullName>
    </submittedName>
</protein>
<name>A0A4R1BMN5_9BACT</name>
<reference evidence="4 5" key="1">
    <citation type="submission" date="2019-03" db="EMBL/GenBank/DDBJ databases">
        <authorList>
            <person name="Kim M.K.M."/>
        </authorList>
    </citation>
    <scope>NUCLEOTIDE SEQUENCE [LARGE SCALE GENOMIC DNA]</scope>
    <source>
        <strain evidence="4 5">17J68-12</strain>
    </source>
</reference>
<dbReference type="InterPro" id="IPR049730">
    <property type="entry name" value="SNF2/RAD54-like_C"/>
</dbReference>
<dbReference type="GO" id="GO:0005524">
    <property type="term" value="F:ATP binding"/>
    <property type="evidence" value="ECO:0007669"/>
    <property type="project" value="InterPro"/>
</dbReference>
<dbReference type="Pfam" id="PF00176">
    <property type="entry name" value="SNF2-rel_dom"/>
    <property type="match status" value="1"/>
</dbReference>
<dbReference type="InterPro" id="IPR014001">
    <property type="entry name" value="Helicase_ATP-bd"/>
</dbReference>
<evidence type="ECO:0000313" key="5">
    <source>
        <dbReference type="Proteomes" id="UP000295334"/>
    </source>
</evidence>
<keyword evidence="4" id="KW-0067">ATP-binding</keyword>
<dbReference type="CDD" id="cd18012">
    <property type="entry name" value="DEXQc_arch_SWI2_SNF2"/>
    <property type="match status" value="1"/>
</dbReference>
<dbReference type="InterPro" id="IPR038718">
    <property type="entry name" value="SNF2-like_sf"/>
</dbReference>
<keyword evidence="4" id="KW-0347">Helicase</keyword>
<organism evidence="4 5">
    <name type="scientific">Flaviaesturariibacter flavus</name>
    <dbReference type="NCBI Taxonomy" id="2502780"/>
    <lineage>
        <taxon>Bacteria</taxon>
        <taxon>Pseudomonadati</taxon>
        <taxon>Bacteroidota</taxon>
        <taxon>Chitinophagia</taxon>
        <taxon>Chitinophagales</taxon>
        <taxon>Chitinophagaceae</taxon>
        <taxon>Flaviaestuariibacter</taxon>
    </lineage>
</organism>
<dbReference type="CDD" id="cd18793">
    <property type="entry name" value="SF2_C_SNF"/>
    <property type="match status" value="1"/>
</dbReference>
<dbReference type="Proteomes" id="UP000295334">
    <property type="component" value="Unassembled WGS sequence"/>
</dbReference>
<evidence type="ECO:0000256" key="1">
    <source>
        <dbReference type="ARBA" id="ARBA00022801"/>
    </source>
</evidence>
<dbReference type="Gene3D" id="3.40.50.300">
    <property type="entry name" value="P-loop containing nucleotide triphosphate hydrolases"/>
    <property type="match status" value="1"/>
</dbReference>
<evidence type="ECO:0000259" key="2">
    <source>
        <dbReference type="PROSITE" id="PS51192"/>
    </source>
</evidence>
<dbReference type="GO" id="GO:0004386">
    <property type="term" value="F:helicase activity"/>
    <property type="evidence" value="ECO:0007669"/>
    <property type="project" value="UniProtKB-KW"/>
</dbReference>
<keyword evidence="5" id="KW-1185">Reference proteome</keyword>
<dbReference type="PROSITE" id="PS51192">
    <property type="entry name" value="HELICASE_ATP_BIND_1"/>
    <property type="match status" value="1"/>
</dbReference>
<dbReference type="AlphaFoldDB" id="A0A4R1BMN5"/>
<dbReference type="SMART" id="SM00490">
    <property type="entry name" value="HELICc"/>
    <property type="match status" value="1"/>
</dbReference>
<dbReference type="InterPro" id="IPR027417">
    <property type="entry name" value="P-loop_NTPase"/>
</dbReference>
<evidence type="ECO:0000259" key="3">
    <source>
        <dbReference type="PROSITE" id="PS51194"/>
    </source>
</evidence>
<dbReference type="PANTHER" id="PTHR10799">
    <property type="entry name" value="SNF2/RAD54 HELICASE FAMILY"/>
    <property type="match status" value="1"/>
</dbReference>
<dbReference type="PROSITE" id="PS51194">
    <property type="entry name" value="HELICASE_CTER"/>
    <property type="match status" value="1"/>
</dbReference>
<proteinExistence type="predicted"/>
<dbReference type="OrthoDB" id="9760715at2"/>
<feature type="domain" description="Helicase C-terminal" evidence="3">
    <location>
        <begin position="796"/>
        <end position="947"/>
    </location>
</feature>
<dbReference type="Gene3D" id="3.40.50.10810">
    <property type="entry name" value="Tandem AAA-ATPase domain"/>
    <property type="match status" value="1"/>
</dbReference>
<dbReference type="SUPFAM" id="SSF52540">
    <property type="entry name" value="P-loop containing nucleoside triphosphate hydrolases"/>
    <property type="match status" value="2"/>
</dbReference>
<dbReference type="InterPro" id="IPR000330">
    <property type="entry name" value="SNF2_N"/>
</dbReference>
<dbReference type="RefSeq" id="WP_131447095.1">
    <property type="nucleotide sequence ID" value="NZ_SJZI01000004.1"/>
</dbReference>